<comment type="caution">
    <text evidence="1">The sequence shown here is derived from an EMBL/GenBank/DDBJ whole genome shotgun (WGS) entry which is preliminary data.</text>
</comment>
<dbReference type="Proteomes" id="UP000240509">
    <property type="component" value="Unassembled WGS sequence"/>
</dbReference>
<protein>
    <submittedName>
        <fullName evidence="1">Uncharacterized protein</fullName>
    </submittedName>
</protein>
<evidence type="ECO:0000313" key="2">
    <source>
        <dbReference type="Proteomes" id="UP000240509"/>
    </source>
</evidence>
<evidence type="ECO:0000313" key="1">
    <source>
        <dbReference type="EMBL" id="PTL37596.1"/>
    </source>
</evidence>
<dbReference type="AlphaFoldDB" id="A0A2T4U2H3"/>
<sequence length="84" mass="9481">MSRFTVSEGELLLYRQFITSPSVFIGKSPFNLREFYKTEDKEVSKSTGQFVIVILTVEHIFSDGELLDTNLFRAAIATGVNSDK</sequence>
<dbReference type="EMBL" id="PZJJ01000041">
    <property type="protein sequence ID" value="PTL37596.1"/>
    <property type="molecule type" value="Genomic_DNA"/>
</dbReference>
<proteinExistence type="predicted"/>
<organism evidence="1 2">
    <name type="scientific">Alkalicoccus saliphilus</name>
    <dbReference type="NCBI Taxonomy" id="200989"/>
    <lineage>
        <taxon>Bacteria</taxon>
        <taxon>Bacillati</taxon>
        <taxon>Bacillota</taxon>
        <taxon>Bacilli</taxon>
        <taxon>Bacillales</taxon>
        <taxon>Bacillaceae</taxon>
        <taxon>Alkalicoccus</taxon>
    </lineage>
</organism>
<name>A0A2T4U2H3_9BACI</name>
<gene>
    <name evidence="1" type="ORF">C6Y45_15590</name>
</gene>
<reference evidence="1 2" key="1">
    <citation type="submission" date="2018-03" db="EMBL/GenBank/DDBJ databases">
        <title>Alkalicoccus saliphilus sp. nov., isolated from a mineral pool.</title>
        <authorList>
            <person name="Zhao B."/>
        </authorList>
    </citation>
    <scope>NUCLEOTIDE SEQUENCE [LARGE SCALE GENOMIC DNA]</scope>
    <source>
        <strain evidence="1 2">6AG</strain>
    </source>
</reference>
<keyword evidence="2" id="KW-1185">Reference proteome</keyword>
<accession>A0A2T4U2H3</accession>